<organism evidence="1 2">
    <name type="scientific">Peronospora matthiolae</name>
    <dbReference type="NCBI Taxonomy" id="2874970"/>
    <lineage>
        <taxon>Eukaryota</taxon>
        <taxon>Sar</taxon>
        <taxon>Stramenopiles</taxon>
        <taxon>Oomycota</taxon>
        <taxon>Peronosporomycetes</taxon>
        <taxon>Peronosporales</taxon>
        <taxon>Peronosporaceae</taxon>
        <taxon>Peronospora</taxon>
    </lineage>
</organism>
<accession>A0AAV1TES8</accession>
<dbReference type="SUPFAM" id="SSF48371">
    <property type="entry name" value="ARM repeat"/>
    <property type="match status" value="1"/>
</dbReference>
<dbReference type="InterPro" id="IPR016024">
    <property type="entry name" value="ARM-type_fold"/>
</dbReference>
<gene>
    <name evidence="1" type="ORF">PM001_LOCUS5573</name>
</gene>
<dbReference type="EMBL" id="CAKLBY020000046">
    <property type="protein sequence ID" value="CAK7917322.1"/>
    <property type="molecule type" value="Genomic_DNA"/>
</dbReference>
<protein>
    <submittedName>
        <fullName evidence="1">Uncharacterized protein</fullName>
    </submittedName>
</protein>
<dbReference type="Proteomes" id="UP001162060">
    <property type="component" value="Unassembled WGS sequence"/>
</dbReference>
<dbReference type="PANTHER" id="PTHR14873">
    <property type="entry name" value="OS06G0694100 PROTEIN"/>
    <property type="match status" value="1"/>
</dbReference>
<dbReference type="AlphaFoldDB" id="A0AAV1TES8"/>
<name>A0AAV1TES8_9STRA</name>
<proteinExistence type="predicted"/>
<evidence type="ECO:0000313" key="2">
    <source>
        <dbReference type="Proteomes" id="UP001162060"/>
    </source>
</evidence>
<dbReference type="PANTHER" id="PTHR14873:SF1">
    <property type="entry name" value="OS06G0694100 PROTEIN"/>
    <property type="match status" value="1"/>
</dbReference>
<reference evidence="1" key="1">
    <citation type="submission" date="2024-01" db="EMBL/GenBank/DDBJ databases">
        <authorList>
            <person name="Webb A."/>
        </authorList>
    </citation>
    <scope>NUCLEOTIDE SEQUENCE</scope>
    <source>
        <strain evidence="1">Pm1</strain>
    </source>
</reference>
<evidence type="ECO:0000313" key="1">
    <source>
        <dbReference type="EMBL" id="CAK7917322.1"/>
    </source>
</evidence>
<sequence length="469" mass="52438">MLETFDVEELRDKLLADASQCPREELKAVQQLADTIRHAEDRDLHLLVPAAACIVRDLSRVVIKCVTTAAADTQNVPVLVALDDRLVPLLVVMRSFIDRLSHTRRDKEDVNALTQWLPFVLTACYFVTEADLPGASTMQSLVMADEVLDSAVLLVNAHNREELVTTYVAQMVALCAHDVDQQEWVVVTSICKQVMLRVVEQVSFPHLGGDLLGRLLALTFPLIDDLTDSTQLIGVRLLRHIVQNVTSTELRWYSDVLLEVLHTSLVVRKPRTLDVLLDCLVESLDKVSPPGEFKHYDRFMPRLLRDTSMCSDVALRIVFVRHLRALVVRQGAPHSFNVIRYLQPLLTVFVAGFESVNVELLVETLESVRATVLAAWPRIAPHTEQIVVGLLRAVAFCELFDDGADFTPTPKQKEQLLALCEDTLDLLHQVNASEGVVSDMLAAVSNQSRKLSPFCDRMQAKWAGQVSVT</sequence>
<comment type="caution">
    <text evidence="1">The sequence shown here is derived from an EMBL/GenBank/DDBJ whole genome shotgun (WGS) entry which is preliminary data.</text>
</comment>